<dbReference type="AlphaFoldDB" id="A0A6H9YP20"/>
<reference evidence="3 4" key="1">
    <citation type="submission" date="2019-09" db="EMBL/GenBank/DDBJ databases">
        <title>Actinomadura physcomitrii sp. nov., a novel actinomycete isolated from moss [Physcomitrium sphaericum (Ludw) Fuernr].</title>
        <authorList>
            <person name="Zhuang X."/>
            <person name="Liu C."/>
        </authorList>
    </citation>
    <scope>NUCLEOTIDE SEQUENCE [LARGE SCALE GENOMIC DNA]</scope>
    <source>
        <strain evidence="3 4">HMC1</strain>
    </source>
</reference>
<evidence type="ECO:0000313" key="4">
    <source>
        <dbReference type="Proteomes" id="UP000468735"/>
    </source>
</evidence>
<feature type="domain" description="Ricin B lectin" evidence="2">
    <location>
        <begin position="93"/>
        <end position="240"/>
    </location>
</feature>
<dbReference type="CDD" id="cd00161">
    <property type="entry name" value="beta-trefoil_Ricin-like"/>
    <property type="match status" value="1"/>
</dbReference>
<sequence length="241" mass="26425">MEETAGDHQACRERPAASHLSWAGDGPETRSGLALGHHRPGETPMSHHLRTLAVVGSACAISATLLSSAASAAPGSPGPARVDAAGDATALKRPAWTRLRAEHSKKCVEIPGWSKRQGVRADQWSCVKQANMQWALWLVQAPGAGGVRHHIYAIQNRNSGLCLTVDAKRNGSSVTQRQCRNKKYGDNYTKQLFWYTPDNRFFSQYAKGKCLDIAGASKRNRALTTVWKCSYAKNQRFKNIK</sequence>
<dbReference type="Proteomes" id="UP000468735">
    <property type="component" value="Unassembled WGS sequence"/>
</dbReference>
<dbReference type="PROSITE" id="PS50231">
    <property type="entry name" value="RICIN_B_LECTIN"/>
    <property type="match status" value="1"/>
</dbReference>
<dbReference type="RefSeq" id="WP_151563679.1">
    <property type="nucleotide sequence ID" value="NZ_WBMT01000011.1"/>
</dbReference>
<proteinExistence type="predicted"/>
<name>A0A6H9YP20_9ACTN</name>
<dbReference type="EMBL" id="WBMT01000011">
    <property type="protein sequence ID" value="KAB2346577.1"/>
    <property type="molecule type" value="Genomic_DNA"/>
</dbReference>
<dbReference type="GO" id="GO:0030246">
    <property type="term" value="F:carbohydrate binding"/>
    <property type="evidence" value="ECO:0007669"/>
    <property type="project" value="UniProtKB-KW"/>
</dbReference>
<keyword evidence="3" id="KW-0430">Lectin</keyword>
<dbReference type="Gene3D" id="2.80.10.50">
    <property type="match status" value="1"/>
</dbReference>
<dbReference type="InterPro" id="IPR035992">
    <property type="entry name" value="Ricin_B-like_lectins"/>
</dbReference>
<comment type="caution">
    <text evidence="3">The sequence shown here is derived from an EMBL/GenBank/DDBJ whole genome shotgun (WGS) entry which is preliminary data.</text>
</comment>
<accession>A0A6H9YP20</accession>
<evidence type="ECO:0000256" key="1">
    <source>
        <dbReference type="SAM" id="MobiDB-lite"/>
    </source>
</evidence>
<dbReference type="OrthoDB" id="5240321at2"/>
<dbReference type="InterPro" id="IPR000772">
    <property type="entry name" value="Ricin_B_lectin"/>
</dbReference>
<organism evidence="3 4">
    <name type="scientific">Actinomadura rudentiformis</name>
    <dbReference type="NCBI Taxonomy" id="359158"/>
    <lineage>
        <taxon>Bacteria</taxon>
        <taxon>Bacillati</taxon>
        <taxon>Actinomycetota</taxon>
        <taxon>Actinomycetes</taxon>
        <taxon>Streptosporangiales</taxon>
        <taxon>Thermomonosporaceae</taxon>
        <taxon>Actinomadura</taxon>
    </lineage>
</organism>
<dbReference type="Pfam" id="PF00652">
    <property type="entry name" value="Ricin_B_lectin"/>
    <property type="match status" value="1"/>
</dbReference>
<evidence type="ECO:0000259" key="2">
    <source>
        <dbReference type="SMART" id="SM00458"/>
    </source>
</evidence>
<dbReference type="SMART" id="SM00458">
    <property type="entry name" value="RICIN"/>
    <property type="match status" value="1"/>
</dbReference>
<feature type="region of interest" description="Disordered" evidence="1">
    <location>
        <begin position="1"/>
        <end position="45"/>
    </location>
</feature>
<evidence type="ECO:0000313" key="3">
    <source>
        <dbReference type="EMBL" id="KAB2346577.1"/>
    </source>
</evidence>
<protein>
    <submittedName>
        <fullName evidence="3">Ricin-type beta-trefoil lectin domain protein</fullName>
    </submittedName>
</protein>
<keyword evidence="4" id="KW-1185">Reference proteome</keyword>
<gene>
    <name evidence="3" type="ORF">F8566_24350</name>
</gene>
<feature type="compositionally biased region" description="Basic and acidic residues" evidence="1">
    <location>
        <begin position="1"/>
        <end position="16"/>
    </location>
</feature>
<dbReference type="SUPFAM" id="SSF50370">
    <property type="entry name" value="Ricin B-like lectins"/>
    <property type="match status" value="1"/>
</dbReference>